<evidence type="ECO:0000313" key="2">
    <source>
        <dbReference type="EMBL" id="KAF6746927.1"/>
    </source>
</evidence>
<feature type="transmembrane region" description="Helical" evidence="1">
    <location>
        <begin position="32"/>
        <end position="56"/>
    </location>
</feature>
<comment type="caution">
    <text evidence="2">The sequence shown here is derived from an EMBL/GenBank/DDBJ whole genome shotgun (WGS) entry which is preliminary data.</text>
</comment>
<keyword evidence="3" id="KW-1185">Reference proteome</keyword>
<organism evidence="2 3">
    <name type="scientific">Ephemerocybe angulata</name>
    <dbReference type="NCBI Taxonomy" id="980116"/>
    <lineage>
        <taxon>Eukaryota</taxon>
        <taxon>Fungi</taxon>
        <taxon>Dikarya</taxon>
        <taxon>Basidiomycota</taxon>
        <taxon>Agaricomycotina</taxon>
        <taxon>Agaricomycetes</taxon>
        <taxon>Agaricomycetidae</taxon>
        <taxon>Agaricales</taxon>
        <taxon>Agaricineae</taxon>
        <taxon>Psathyrellaceae</taxon>
        <taxon>Ephemerocybe</taxon>
    </lineage>
</organism>
<gene>
    <name evidence="2" type="ORF">DFP72DRAFT_617228</name>
</gene>
<reference evidence="2 3" key="1">
    <citation type="submission" date="2020-07" db="EMBL/GenBank/DDBJ databases">
        <title>Comparative genomics of pyrophilous fungi reveals a link between fire events and developmental genes.</title>
        <authorList>
            <consortium name="DOE Joint Genome Institute"/>
            <person name="Steindorff A.S."/>
            <person name="Carver A."/>
            <person name="Calhoun S."/>
            <person name="Stillman K."/>
            <person name="Liu H."/>
            <person name="Lipzen A."/>
            <person name="Pangilinan J."/>
            <person name="Labutti K."/>
            <person name="Bruns T.D."/>
            <person name="Grigoriev I.V."/>
        </authorList>
    </citation>
    <scope>NUCLEOTIDE SEQUENCE [LARGE SCALE GENOMIC DNA]</scope>
    <source>
        <strain evidence="2 3">CBS 144469</strain>
    </source>
</reference>
<evidence type="ECO:0000256" key="1">
    <source>
        <dbReference type="SAM" id="Phobius"/>
    </source>
</evidence>
<proteinExistence type="predicted"/>
<name>A0A8H6M059_9AGAR</name>
<protein>
    <submittedName>
        <fullName evidence="2">Uncharacterized protein</fullName>
    </submittedName>
</protein>
<evidence type="ECO:0000313" key="3">
    <source>
        <dbReference type="Proteomes" id="UP000521943"/>
    </source>
</evidence>
<dbReference type="AlphaFoldDB" id="A0A8H6M059"/>
<keyword evidence="1" id="KW-1133">Transmembrane helix</keyword>
<dbReference type="EMBL" id="JACGCI010000087">
    <property type="protein sequence ID" value="KAF6746927.1"/>
    <property type="molecule type" value="Genomic_DNA"/>
</dbReference>
<keyword evidence="1" id="KW-0472">Membrane</keyword>
<keyword evidence="1" id="KW-0812">Transmembrane</keyword>
<accession>A0A8H6M059</accession>
<dbReference type="Proteomes" id="UP000521943">
    <property type="component" value="Unassembled WGS sequence"/>
</dbReference>
<sequence length="158" mass="18052">MTIHDLFSCTYLYLTVCPFLAAHTYSLGHHTYLFLVSIPSAFQFFHFMTLILPYPYELSFCRFLRSGFSPSPLHKGFPRGSPRGVVLEVGVILGRPSFHTHTYLLIVLSFVVVQESPSWHLPSSRKLTPRAVPQALKFAPRVLRFLIRSLGVFAPQIW</sequence>